<dbReference type="Gene3D" id="3.60.15.10">
    <property type="entry name" value="Ribonuclease Z/Hydroxyacylglutathione hydrolase-like"/>
    <property type="match status" value="1"/>
</dbReference>
<evidence type="ECO:0000256" key="1">
    <source>
        <dbReference type="ARBA" id="ARBA00001947"/>
    </source>
</evidence>
<evidence type="ECO:0000256" key="7">
    <source>
        <dbReference type="ARBA" id="ARBA00022801"/>
    </source>
</evidence>
<dbReference type="Pfam" id="PF10996">
    <property type="entry name" value="Beta-Casp"/>
    <property type="match status" value="1"/>
</dbReference>
<accession>A0A2T9Y7S2</accession>
<evidence type="ECO:0000256" key="5">
    <source>
        <dbReference type="ARBA" id="ARBA00022490"/>
    </source>
</evidence>
<gene>
    <name evidence="12" type="ORF">BB561_005890</name>
</gene>
<evidence type="ECO:0000313" key="13">
    <source>
        <dbReference type="Proteomes" id="UP000245383"/>
    </source>
</evidence>
<dbReference type="FunFam" id="3.40.50.10890:FF:000002">
    <property type="entry name" value="Integrator complex subunit 11"/>
    <property type="match status" value="1"/>
</dbReference>
<keyword evidence="9" id="KW-0539">Nucleus</keyword>
<evidence type="ECO:0000313" key="12">
    <source>
        <dbReference type="EMBL" id="PVU88386.1"/>
    </source>
</evidence>
<dbReference type="InterPro" id="IPR050698">
    <property type="entry name" value="MBL"/>
</dbReference>
<dbReference type="SMART" id="SM00849">
    <property type="entry name" value="Lactamase_B"/>
    <property type="match status" value="1"/>
</dbReference>
<keyword evidence="8" id="KW-0862">Zinc</keyword>
<evidence type="ECO:0000256" key="3">
    <source>
        <dbReference type="ARBA" id="ARBA00004496"/>
    </source>
</evidence>
<comment type="similarity">
    <text evidence="4">Belongs to the metallo-beta-lactamase superfamily. RNA-metabolizing metallo-beta-lactamase-like family. INTS11 subfamily.</text>
</comment>
<dbReference type="Pfam" id="PF16661">
    <property type="entry name" value="Lactamase_B_6"/>
    <property type="match status" value="1"/>
</dbReference>
<evidence type="ECO:0000256" key="4">
    <source>
        <dbReference type="ARBA" id="ARBA00007093"/>
    </source>
</evidence>
<evidence type="ECO:0008006" key="14">
    <source>
        <dbReference type="Google" id="ProtNLM"/>
    </source>
</evidence>
<dbReference type="GO" id="GO:0004521">
    <property type="term" value="F:RNA endonuclease activity"/>
    <property type="evidence" value="ECO:0007669"/>
    <property type="project" value="TreeGrafter"/>
</dbReference>
<dbReference type="EMBL" id="MBFR01000390">
    <property type="protein sequence ID" value="PVU88386.1"/>
    <property type="molecule type" value="Genomic_DNA"/>
</dbReference>
<protein>
    <recommendedName>
        <fullName evidence="14">Metallo-beta-lactamase domain-containing protein</fullName>
    </recommendedName>
</protein>
<dbReference type="GO" id="GO:0005634">
    <property type="term" value="C:nucleus"/>
    <property type="evidence" value="ECO:0007669"/>
    <property type="project" value="UniProtKB-SubCell"/>
</dbReference>
<evidence type="ECO:0000256" key="8">
    <source>
        <dbReference type="ARBA" id="ARBA00022833"/>
    </source>
</evidence>
<evidence type="ECO:0000256" key="2">
    <source>
        <dbReference type="ARBA" id="ARBA00004123"/>
    </source>
</evidence>
<comment type="subcellular location">
    <subcellularLocation>
        <location evidence="3">Cytoplasm</location>
    </subcellularLocation>
    <subcellularLocation>
        <location evidence="2">Nucleus</location>
    </subcellularLocation>
</comment>
<evidence type="ECO:0000256" key="6">
    <source>
        <dbReference type="ARBA" id="ARBA00022723"/>
    </source>
</evidence>
<dbReference type="Gene3D" id="3.40.50.10890">
    <property type="match status" value="1"/>
</dbReference>
<keyword evidence="7" id="KW-0378">Hydrolase</keyword>
<dbReference type="InterPro" id="IPR001279">
    <property type="entry name" value="Metallo-B-lactamas"/>
</dbReference>
<dbReference type="PANTHER" id="PTHR11203:SF37">
    <property type="entry name" value="INTEGRATOR COMPLEX SUBUNIT 11"/>
    <property type="match status" value="1"/>
</dbReference>
<dbReference type="OrthoDB" id="10249535at2759"/>
<dbReference type="SMART" id="SM01027">
    <property type="entry name" value="Beta-Casp"/>
    <property type="match status" value="1"/>
</dbReference>
<dbReference type="FunFam" id="3.60.15.10:FF:000028">
    <property type="entry name" value="Integrator complex subunit 11 isoform X3"/>
    <property type="match status" value="1"/>
</dbReference>
<dbReference type="Proteomes" id="UP000245383">
    <property type="component" value="Unassembled WGS sequence"/>
</dbReference>
<dbReference type="SUPFAM" id="SSF56281">
    <property type="entry name" value="Metallo-hydrolase/oxidoreductase"/>
    <property type="match status" value="1"/>
</dbReference>
<dbReference type="AlphaFoldDB" id="A0A2T9Y7S2"/>
<evidence type="ECO:0000259" key="11">
    <source>
        <dbReference type="SMART" id="SM01027"/>
    </source>
</evidence>
<dbReference type="STRING" id="133385.A0A2T9Y7S2"/>
<organism evidence="12 13">
    <name type="scientific">Smittium simulii</name>
    <dbReference type="NCBI Taxonomy" id="133385"/>
    <lineage>
        <taxon>Eukaryota</taxon>
        <taxon>Fungi</taxon>
        <taxon>Fungi incertae sedis</taxon>
        <taxon>Zoopagomycota</taxon>
        <taxon>Kickxellomycotina</taxon>
        <taxon>Harpellomycetes</taxon>
        <taxon>Harpellales</taxon>
        <taxon>Legeriomycetaceae</taxon>
        <taxon>Smittium</taxon>
    </lineage>
</organism>
<dbReference type="GO" id="GO:0005737">
    <property type="term" value="C:cytoplasm"/>
    <property type="evidence" value="ECO:0007669"/>
    <property type="project" value="UniProtKB-SubCell"/>
</dbReference>
<dbReference type="InterPro" id="IPR041897">
    <property type="entry name" value="INTS11-like_MBL-fold"/>
</dbReference>
<dbReference type="InterPro" id="IPR011108">
    <property type="entry name" value="RMMBL"/>
</dbReference>
<dbReference type="Pfam" id="PF07521">
    <property type="entry name" value="RMMBL"/>
    <property type="match status" value="1"/>
</dbReference>
<dbReference type="GO" id="GO:0016787">
    <property type="term" value="F:hydrolase activity"/>
    <property type="evidence" value="ECO:0007669"/>
    <property type="project" value="UniProtKB-KW"/>
</dbReference>
<proteinExistence type="inferred from homology"/>
<dbReference type="CDD" id="cd16291">
    <property type="entry name" value="INTS11-like_MBL-fold"/>
    <property type="match status" value="1"/>
</dbReference>
<evidence type="ECO:0000259" key="10">
    <source>
        <dbReference type="SMART" id="SM00849"/>
    </source>
</evidence>
<sequence length="808" mass="90551">MKILPLGAGQEVGRSCLITSINGKRIMFDCGMHMGYNDDRRFPDFSYLSKTGNFTRLIDAVIISHFHLDHCGALPYFTEICGYDGPIYMTAPTKAIVPILLEDFRKIVVNRYGESNFFTSDDIKACMNKVIVIGLHETILAGPDLELTAYYAGHVLGAAMINVRSGNESVLYTGDYNMTPDRHLGSASVDRIKPTVLITESTYGTTIRDSKRARERDFLEKVHRCIKNGGKVLIPCFALGRAQELCILIESYWERMGLEIPVYFSAGLTERANRFYKLFINWTNQKVKSAYTSHNPFDFKYIKPWKHEYADLPTPMVVFATPGMLHIGMSLEIFKKWAPDPKNMLIIPGYCVAGTVGAKVLAGYKVVDIDAFTKVSVNMQVENLSFSAHADAKGIMELIRQAEPANVVLVHGEKSRMSFLKSKVMSEFGLPCYDPANGETLQIIETAKTQLGFISTNLIKSSWETHAINCQKKTLIQFQSQPLIDNRDNSTSDETHDNSHNSKNYFSDWTSQMPITKIPINGLLVKRKGENTLKIVTVDFLRAESSLESSDHQSGPQITDIIDKITKTPNINQFFFTTLKPFDGINFENSQIAKQYNLTAEMVALLSLQTHLKAGYGISGELVVYCSTLVQSCNSNMIPIVINSDVQKNLEQNSNLNTILLQESEKHKIITVDENLEDVNKKIKLGSDNSAFIVLDSKQYSQTTQENGLNKRNDDNLQSKQNLNNLVVKNTDDQNIPEFITDFGCTQSSKESHSKLAANLTWCGISVGIIKPELKGEMLHLDLLQVSWEINDEQSASLVLSILNKILQ</sequence>
<dbReference type="GO" id="GO:0016180">
    <property type="term" value="P:snRNA processing"/>
    <property type="evidence" value="ECO:0007669"/>
    <property type="project" value="TreeGrafter"/>
</dbReference>
<keyword evidence="13" id="KW-1185">Reference proteome</keyword>
<dbReference type="InterPro" id="IPR036866">
    <property type="entry name" value="RibonucZ/Hydroxyglut_hydro"/>
</dbReference>
<comment type="cofactor">
    <cofactor evidence="1">
        <name>Zn(2+)</name>
        <dbReference type="ChEBI" id="CHEBI:29105"/>
    </cofactor>
</comment>
<dbReference type="PANTHER" id="PTHR11203">
    <property type="entry name" value="CLEAVAGE AND POLYADENYLATION SPECIFICITY FACTOR FAMILY MEMBER"/>
    <property type="match status" value="1"/>
</dbReference>
<evidence type="ECO:0000256" key="9">
    <source>
        <dbReference type="ARBA" id="ARBA00023242"/>
    </source>
</evidence>
<feature type="domain" description="Metallo-beta-lactamase" evidence="10">
    <location>
        <begin position="13"/>
        <end position="207"/>
    </location>
</feature>
<keyword evidence="5" id="KW-0963">Cytoplasm</keyword>
<keyword evidence="6" id="KW-0479">Metal-binding</keyword>
<reference evidence="12 13" key="1">
    <citation type="journal article" date="2018" name="MBio">
        <title>Comparative Genomics Reveals the Core Gene Toolbox for the Fungus-Insect Symbiosis.</title>
        <authorList>
            <person name="Wang Y."/>
            <person name="Stata M."/>
            <person name="Wang W."/>
            <person name="Stajich J.E."/>
            <person name="White M.M."/>
            <person name="Moncalvo J.M."/>
        </authorList>
    </citation>
    <scope>NUCLEOTIDE SEQUENCE [LARGE SCALE GENOMIC DNA]</scope>
    <source>
        <strain evidence="12 13">SWE-8-4</strain>
    </source>
</reference>
<comment type="caution">
    <text evidence="12">The sequence shown here is derived from an EMBL/GenBank/DDBJ whole genome shotgun (WGS) entry which is preliminary data.</text>
</comment>
<name>A0A2T9Y7S2_9FUNG</name>
<dbReference type="InterPro" id="IPR022712">
    <property type="entry name" value="Beta_Casp"/>
</dbReference>
<dbReference type="GO" id="GO:0046872">
    <property type="term" value="F:metal ion binding"/>
    <property type="evidence" value="ECO:0007669"/>
    <property type="project" value="UniProtKB-KW"/>
</dbReference>
<feature type="domain" description="Beta-Casp" evidence="11">
    <location>
        <begin position="242"/>
        <end position="360"/>
    </location>
</feature>